<dbReference type="OrthoDB" id="8197386at2759"/>
<evidence type="ECO:0000256" key="1">
    <source>
        <dbReference type="SAM" id="MobiDB-lite"/>
    </source>
</evidence>
<accession>A0A7E5VJL7</accession>
<feature type="region of interest" description="Disordered" evidence="1">
    <location>
        <begin position="162"/>
        <end position="213"/>
    </location>
</feature>
<dbReference type="GeneID" id="113494375"/>
<protein>
    <submittedName>
        <fullName evidence="3">Uncharacterized protein LOC113494375</fullName>
    </submittedName>
</protein>
<feature type="compositionally biased region" description="Polar residues" evidence="1">
    <location>
        <begin position="169"/>
        <end position="182"/>
    </location>
</feature>
<dbReference type="RefSeq" id="XP_026728490.1">
    <property type="nucleotide sequence ID" value="XM_026872689.1"/>
</dbReference>
<dbReference type="AlphaFoldDB" id="A0A7E5VJL7"/>
<evidence type="ECO:0000313" key="2">
    <source>
        <dbReference type="Proteomes" id="UP000322000"/>
    </source>
</evidence>
<dbReference type="KEGG" id="tnl:113494375"/>
<name>A0A7E5VJL7_TRINI</name>
<dbReference type="Proteomes" id="UP000322000">
    <property type="component" value="Chromosome 5"/>
</dbReference>
<proteinExistence type="predicted"/>
<gene>
    <name evidence="3" type="primary">LOC113494375</name>
</gene>
<reference evidence="3" key="1">
    <citation type="submission" date="2025-08" db="UniProtKB">
        <authorList>
            <consortium name="RefSeq"/>
        </authorList>
    </citation>
    <scope>IDENTIFICATION</scope>
</reference>
<dbReference type="InParanoid" id="A0A7E5VJL7"/>
<organism evidence="2 3">
    <name type="scientific">Trichoplusia ni</name>
    <name type="common">Cabbage looper</name>
    <dbReference type="NCBI Taxonomy" id="7111"/>
    <lineage>
        <taxon>Eukaryota</taxon>
        <taxon>Metazoa</taxon>
        <taxon>Ecdysozoa</taxon>
        <taxon>Arthropoda</taxon>
        <taxon>Hexapoda</taxon>
        <taxon>Insecta</taxon>
        <taxon>Pterygota</taxon>
        <taxon>Neoptera</taxon>
        <taxon>Endopterygota</taxon>
        <taxon>Lepidoptera</taxon>
        <taxon>Glossata</taxon>
        <taxon>Ditrysia</taxon>
        <taxon>Noctuoidea</taxon>
        <taxon>Noctuidae</taxon>
        <taxon>Plusiinae</taxon>
        <taxon>Trichoplusia</taxon>
    </lineage>
</organism>
<keyword evidence="2" id="KW-1185">Reference proteome</keyword>
<sequence length="368" mass="41415">MPICGACGSMIVDRCFMECSNGRCKKSYDIACLEVDVEVFKSYTEEYKLTWVCPECICLMPKRGNVDTPIVVRTPASKGTTSIPPIDNINMKRGSQACCSPTMDADSMLLEELREFRAEIMVRMDSQAETINVLLNQFSQTRSDLDSIMKLMRVLEEKVATKQTRDISNETVQNPPSTFAEITSQQKNSNTKKKQKISKTTTTTTHKDNKGGATKAAVLPITESAVITALPTSTPHEQTDVEEGDTGMGWTTVTKKKNNRPPKSVAVGTNKELKAIQATERKKHLHVWRLHPETTIEAITDHVNSVCGPDVHIKVDKIVHKTKRDYASFKIEVPENCFQKLNRPEIWPINTEFNEWIWFRNSTKTGTN</sequence>
<evidence type="ECO:0000313" key="3">
    <source>
        <dbReference type="RefSeq" id="XP_026728490.1"/>
    </source>
</evidence>